<evidence type="ECO:0000256" key="4">
    <source>
        <dbReference type="ARBA" id="ARBA00022989"/>
    </source>
</evidence>
<dbReference type="Proteomes" id="UP000248536">
    <property type="component" value="Chromosome"/>
</dbReference>
<dbReference type="InterPro" id="IPR025857">
    <property type="entry name" value="MacB_PCD"/>
</dbReference>
<feature type="domain" description="ABC3 transporter permease C-terminal" evidence="7">
    <location>
        <begin position="686"/>
        <end position="796"/>
    </location>
</feature>
<dbReference type="InterPro" id="IPR050250">
    <property type="entry name" value="Macrolide_Exporter_MacB"/>
</dbReference>
<dbReference type="GO" id="GO:0005886">
    <property type="term" value="C:plasma membrane"/>
    <property type="evidence" value="ECO:0007669"/>
    <property type="project" value="UniProtKB-SubCell"/>
</dbReference>
<keyword evidence="5 6" id="KW-0472">Membrane</keyword>
<reference evidence="9 10" key="1">
    <citation type="submission" date="2018-06" db="EMBL/GenBank/DDBJ databases">
        <title>Spongiibacterium sp. HME9304 Genome sequencing and assembly.</title>
        <authorList>
            <person name="Kang H."/>
            <person name="Kim H."/>
            <person name="Joh K."/>
        </authorList>
    </citation>
    <scope>NUCLEOTIDE SEQUENCE [LARGE SCALE GENOMIC DNA]</scope>
    <source>
        <strain evidence="9 10">HME9304</strain>
    </source>
</reference>
<dbReference type="KEGG" id="spon:HME9304_01449"/>
<evidence type="ECO:0000256" key="6">
    <source>
        <dbReference type="SAM" id="Phobius"/>
    </source>
</evidence>
<feature type="domain" description="MacB-like periplasmic core" evidence="8">
    <location>
        <begin position="20"/>
        <end position="236"/>
    </location>
</feature>
<dbReference type="GO" id="GO:0022857">
    <property type="term" value="F:transmembrane transporter activity"/>
    <property type="evidence" value="ECO:0007669"/>
    <property type="project" value="TreeGrafter"/>
</dbReference>
<dbReference type="InterPro" id="IPR003838">
    <property type="entry name" value="ABC3_permease_C"/>
</dbReference>
<keyword evidence="9" id="KW-0067">ATP-binding</keyword>
<keyword evidence="10" id="KW-1185">Reference proteome</keyword>
<feature type="transmembrane region" description="Helical" evidence="6">
    <location>
        <begin position="291"/>
        <end position="317"/>
    </location>
</feature>
<feature type="transmembrane region" description="Helical" evidence="6">
    <location>
        <begin position="386"/>
        <end position="410"/>
    </location>
</feature>
<protein>
    <submittedName>
        <fullName evidence="9">Macrolide export ATP-binding/permease protein MacB</fullName>
    </submittedName>
</protein>
<evidence type="ECO:0000259" key="8">
    <source>
        <dbReference type="Pfam" id="PF12704"/>
    </source>
</evidence>
<keyword evidence="4 6" id="KW-1133">Transmembrane helix</keyword>
<name>A0A2Z4LSW8_9FLAO</name>
<evidence type="ECO:0000256" key="3">
    <source>
        <dbReference type="ARBA" id="ARBA00022692"/>
    </source>
</evidence>
<evidence type="ECO:0000259" key="7">
    <source>
        <dbReference type="Pfam" id="PF02687"/>
    </source>
</evidence>
<gene>
    <name evidence="9" type="ORF">HME9304_01449</name>
</gene>
<feature type="domain" description="ABC3 transporter permease C-terminal" evidence="7">
    <location>
        <begin position="299"/>
        <end position="413"/>
    </location>
</feature>
<evidence type="ECO:0000313" key="10">
    <source>
        <dbReference type="Proteomes" id="UP000248536"/>
    </source>
</evidence>
<dbReference type="EMBL" id="CP030104">
    <property type="protein sequence ID" value="AWX44448.1"/>
    <property type="molecule type" value="Genomic_DNA"/>
</dbReference>
<keyword evidence="3 6" id="KW-0812">Transmembrane</keyword>
<feature type="transmembrane region" description="Helical" evidence="6">
    <location>
        <begin position="765"/>
        <end position="785"/>
    </location>
</feature>
<feature type="transmembrane region" description="Helical" evidence="6">
    <location>
        <begin position="21"/>
        <end position="43"/>
    </location>
</feature>
<evidence type="ECO:0000256" key="1">
    <source>
        <dbReference type="ARBA" id="ARBA00004651"/>
    </source>
</evidence>
<comment type="subcellular location">
    <subcellularLocation>
        <location evidence="1">Cell membrane</location>
        <topology evidence="1">Multi-pass membrane protein</topology>
    </subcellularLocation>
</comment>
<dbReference type="RefSeq" id="WP_112377921.1">
    <property type="nucleotide sequence ID" value="NZ_CP030104.1"/>
</dbReference>
<feature type="domain" description="MacB-like periplasmic core" evidence="8">
    <location>
        <begin position="527"/>
        <end position="645"/>
    </location>
</feature>
<sequence length="804" mass="90142">MYKNYLKIAWRNLAKDKVFTLLNVVGLSIAFAVVILLAMAAFFELSYDSFHENGNRLYQTYWTEQVPKGTEAGTSQPAPFTNALRTEVPGVEKITRFLEQEALTTYGEKEINLDAVWVDSDFFEMFTFPVLRGNKNNPLEEKSLVVVTESTANKLFGSSEAIGRTIHILIDGKEEPFTVASVVGNHDTRNSLEFEIAIPFENHVGYAENKEAWSARYHQVYLLLQNGVSPKQFEQSTHTFMNSHYKESIENLKRDGAVANEDGLFRQLKLLPFKDVHFTSFKKGYADVIRIVPYLILGVAFLILFIACVNFINMSIAKSSQRLREIGMRKTLGAKKKHLFFQFWSESLFVFLVSVAIGVLISMLLVDTFKTMFQTNISLNMLTSPLVILGSLAFVFFITLLVGGYPALLLSRLGTIQSLKGKLETSGSNRVRNVLMIFQFSIAILLISGTFVLWGQVEFMRNKNLGFDKEHVLSFPLDGKKNPYEAVQLLRGELSGNPDILKVTASDNNLGRGKDGSQSTSIWGFDYKGRGVSTHALAVDYDYFETLGLEFVQGRSFDKNYSGDTQSVVINESMAKEMGESDPLTGYFPMSDSLRYSVIGVVKDYNFQDISKSIKPLTFFLNKDSSLSYAFVKVAPVNMANTFEAVEKAWKKIEPNAEFLGSFLDENIDNTFHKEKTMANMITSGSIIAIALSCIGLFAMSFLIVSQRTKEIGVRKVLGASISSIAVLLTKEFLILVLISFLIASPIAWWFLRQFLDIYAYKIDLGIWFFVAAGFLAMAIAILTVGSRTIKAAMQNPVKCLRTE</sequence>
<keyword evidence="9" id="KW-0547">Nucleotide-binding</keyword>
<accession>A0A2Z4LSW8</accession>
<proteinExistence type="predicted"/>
<feature type="transmembrane region" description="Helical" evidence="6">
    <location>
        <begin position="431"/>
        <end position="454"/>
    </location>
</feature>
<dbReference type="GO" id="GO:0005524">
    <property type="term" value="F:ATP binding"/>
    <property type="evidence" value="ECO:0007669"/>
    <property type="project" value="UniProtKB-KW"/>
</dbReference>
<evidence type="ECO:0000256" key="2">
    <source>
        <dbReference type="ARBA" id="ARBA00022475"/>
    </source>
</evidence>
<keyword evidence="2" id="KW-1003">Cell membrane</keyword>
<organism evidence="9 10">
    <name type="scientific">Flagellimonas maritima</name>
    <dbReference type="NCBI Taxonomy" id="1383885"/>
    <lineage>
        <taxon>Bacteria</taxon>
        <taxon>Pseudomonadati</taxon>
        <taxon>Bacteroidota</taxon>
        <taxon>Flavobacteriia</taxon>
        <taxon>Flavobacteriales</taxon>
        <taxon>Flavobacteriaceae</taxon>
        <taxon>Flagellimonas</taxon>
    </lineage>
</organism>
<dbReference type="AlphaFoldDB" id="A0A2Z4LSW8"/>
<dbReference type="PANTHER" id="PTHR30572">
    <property type="entry name" value="MEMBRANE COMPONENT OF TRANSPORTER-RELATED"/>
    <property type="match status" value="1"/>
</dbReference>
<feature type="transmembrane region" description="Helical" evidence="6">
    <location>
        <begin position="717"/>
        <end position="745"/>
    </location>
</feature>
<feature type="transmembrane region" description="Helical" evidence="6">
    <location>
        <begin position="681"/>
        <end position="705"/>
    </location>
</feature>
<evidence type="ECO:0000313" key="9">
    <source>
        <dbReference type="EMBL" id="AWX44448.1"/>
    </source>
</evidence>
<dbReference type="Pfam" id="PF02687">
    <property type="entry name" value="FtsX"/>
    <property type="match status" value="2"/>
</dbReference>
<dbReference type="OrthoDB" id="8740261at2"/>
<dbReference type="Pfam" id="PF12704">
    <property type="entry name" value="MacB_PCD"/>
    <property type="match status" value="2"/>
</dbReference>
<dbReference type="PANTHER" id="PTHR30572:SF18">
    <property type="entry name" value="ABC-TYPE MACROLIDE FAMILY EXPORT SYSTEM PERMEASE COMPONENT 2"/>
    <property type="match status" value="1"/>
</dbReference>
<feature type="transmembrane region" description="Helical" evidence="6">
    <location>
        <begin position="338"/>
        <end position="366"/>
    </location>
</feature>
<evidence type="ECO:0000256" key="5">
    <source>
        <dbReference type="ARBA" id="ARBA00023136"/>
    </source>
</evidence>